<comment type="caution">
    <text evidence="2">The sequence shown here is derived from an EMBL/GenBank/DDBJ whole genome shotgun (WGS) entry which is preliminary data.</text>
</comment>
<dbReference type="PANTHER" id="PTHR32385:SF15">
    <property type="entry name" value="INOSITOL PHOSPHOCERAMIDE MANNOSYLTRANSFERASE 1"/>
    <property type="match status" value="1"/>
</dbReference>
<dbReference type="OrthoDB" id="9802987at2"/>
<protein>
    <recommendedName>
        <fullName evidence="4">Glycosyl transferase</fullName>
    </recommendedName>
</protein>
<dbReference type="Pfam" id="PF04488">
    <property type="entry name" value="Gly_transf_sug"/>
    <property type="match status" value="1"/>
</dbReference>
<dbReference type="GO" id="GO:0051999">
    <property type="term" value="P:mannosyl-inositol phosphorylceramide biosynthetic process"/>
    <property type="evidence" value="ECO:0007669"/>
    <property type="project" value="TreeGrafter"/>
</dbReference>
<keyword evidence="1" id="KW-0808">Transferase</keyword>
<dbReference type="AlphaFoldDB" id="A0A1E8GLS5"/>
<evidence type="ECO:0000313" key="2">
    <source>
        <dbReference type="EMBL" id="OFI48593.1"/>
    </source>
</evidence>
<dbReference type="InterPro" id="IPR007577">
    <property type="entry name" value="GlycoTrfase_DXD_sugar-bd_CS"/>
</dbReference>
<evidence type="ECO:0000256" key="1">
    <source>
        <dbReference type="ARBA" id="ARBA00022679"/>
    </source>
</evidence>
<name>A0A1E8GLS5_9LACT</name>
<reference evidence="3" key="1">
    <citation type="submission" date="2016-09" db="EMBL/GenBank/DDBJ databases">
        <title>Draft genome sequence of a novel species of the family Streptococcaceae isolated from flowers.</title>
        <authorList>
            <person name="Chuah L.-O."/>
            <person name="Yap K.-P."/>
            <person name="Thong K.L."/>
            <person name="Liong M.T."/>
            <person name="Ahmad R."/>
            <person name="Rusul G."/>
        </authorList>
    </citation>
    <scope>NUCLEOTIDE SEQUENCE [LARGE SCALE GENOMIC DNA]</scope>
    <source>
        <strain evidence="3">DF1</strain>
    </source>
</reference>
<dbReference type="Proteomes" id="UP000178622">
    <property type="component" value="Unassembled WGS sequence"/>
</dbReference>
<gene>
    <name evidence="2" type="ORF">BG261_06770</name>
</gene>
<evidence type="ECO:0000313" key="3">
    <source>
        <dbReference type="Proteomes" id="UP000178622"/>
    </source>
</evidence>
<proteinExistence type="predicted"/>
<evidence type="ECO:0008006" key="4">
    <source>
        <dbReference type="Google" id="ProtNLM"/>
    </source>
</evidence>
<sequence length="247" mass="29013">MIPKIIHYCWFGDNEKSIQVQEYIKVWKEKLPDYEFMEWNELSFNIQKNKFVKEAYEEKKYAFVSDVARLDALYSFGGIYMDTDVILKRRPDSVIKSTDSLVLGFENGGCQISTAFIASEKSNEHIGKLLTDYDAKSFMIVNEGKVQYDSTPNTYLFAEYFSNLGLKLDNTYQEIQNARIYPEDYFSAYDFRFFEITETNNTVCIHNFNGSWSTKNKKIKKKVKKILINIFGVDNYKKFYFLVKGKS</sequence>
<dbReference type="GO" id="GO:0016020">
    <property type="term" value="C:membrane"/>
    <property type="evidence" value="ECO:0007669"/>
    <property type="project" value="GOC"/>
</dbReference>
<organism evidence="2 3">
    <name type="scientific">Floricoccus tropicus</name>
    <dbReference type="NCBI Taxonomy" id="1859473"/>
    <lineage>
        <taxon>Bacteria</taxon>
        <taxon>Bacillati</taxon>
        <taxon>Bacillota</taxon>
        <taxon>Bacilli</taxon>
        <taxon>Lactobacillales</taxon>
        <taxon>Streptococcaceae</taxon>
        <taxon>Floricoccus</taxon>
    </lineage>
</organism>
<dbReference type="Gene3D" id="3.90.550.20">
    <property type="match status" value="1"/>
</dbReference>
<dbReference type="GO" id="GO:0000030">
    <property type="term" value="F:mannosyltransferase activity"/>
    <property type="evidence" value="ECO:0007669"/>
    <property type="project" value="TreeGrafter"/>
</dbReference>
<dbReference type="RefSeq" id="WP_070792986.1">
    <property type="nucleotide sequence ID" value="NZ_MKIR01000024.1"/>
</dbReference>
<dbReference type="InterPro" id="IPR051706">
    <property type="entry name" value="Glycosyltransferase_domain"/>
</dbReference>
<dbReference type="SUPFAM" id="SSF53448">
    <property type="entry name" value="Nucleotide-diphospho-sugar transferases"/>
    <property type="match status" value="1"/>
</dbReference>
<keyword evidence="3" id="KW-1185">Reference proteome</keyword>
<dbReference type="PANTHER" id="PTHR32385">
    <property type="entry name" value="MANNOSYL PHOSPHORYLINOSITOL CERAMIDE SYNTHASE"/>
    <property type="match status" value="1"/>
</dbReference>
<dbReference type="STRING" id="1859473.BG261_06770"/>
<dbReference type="InterPro" id="IPR029044">
    <property type="entry name" value="Nucleotide-diphossugar_trans"/>
</dbReference>
<dbReference type="EMBL" id="MKIR01000024">
    <property type="protein sequence ID" value="OFI48593.1"/>
    <property type="molecule type" value="Genomic_DNA"/>
</dbReference>
<accession>A0A1E8GLS5</accession>